<name>A0AAV7GY83_DENCH</name>
<dbReference type="AlphaFoldDB" id="A0AAV7GY83"/>
<accession>A0AAV7GY83</accession>
<dbReference type="EMBL" id="JAGFBR010000009">
    <property type="protein sequence ID" value="KAH0461035.1"/>
    <property type="molecule type" value="Genomic_DNA"/>
</dbReference>
<evidence type="ECO:0000313" key="2">
    <source>
        <dbReference type="Proteomes" id="UP000775213"/>
    </source>
</evidence>
<reference evidence="1 2" key="1">
    <citation type="journal article" date="2021" name="Hortic Res">
        <title>Chromosome-scale assembly of the Dendrobium chrysotoxum genome enhances the understanding of orchid evolution.</title>
        <authorList>
            <person name="Zhang Y."/>
            <person name="Zhang G.Q."/>
            <person name="Zhang D."/>
            <person name="Liu X.D."/>
            <person name="Xu X.Y."/>
            <person name="Sun W.H."/>
            <person name="Yu X."/>
            <person name="Zhu X."/>
            <person name="Wang Z.W."/>
            <person name="Zhao X."/>
            <person name="Zhong W.Y."/>
            <person name="Chen H."/>
            <person name="Yin W.L."/>
            <person name="Huang T."/>
            <person name="Niu S.C."/>
            <person name="Liu Z.J."/>
        </authorList>
    </citation>
    <scope>NUCLEOTIDE SEQUENCE [LARGE SCALE GENOMIC DNA]</scope>
    <source>
        <strain evidence="1">Lindl</strain>
    </source>
</reference>
<sequence>MVITLILIFEIAGGLRVPAPTVAPIHKGFLFMVLRRSLLFLSIGDGVAWMARSSTVDNCWIDLPVDEQRRI</sequence>
<proteinExistence type="predicted"/>
<evidence type="ECO:0000313" key="1">
    <source>
        <dbReference type="EMBL" id="KAH0461035.1"/>
    </source>
</evidence>
<keyword evidence="2" id="KW-1185">Reference proteome</keyword>
<gene>
    <name evidence="1" type="ORF">IEQ34_008610</name>
</gene>
<organism evidence="1 2">
    <name type="scientific">Dendrobium chrysotoxum</name>
    <name type="common">Orchid</name>
    <dbReference type="NCBI Taxonomy" id="161865"/>
    <lineage>
        <taxon>Eukaryota</taxon>
        <taxon>Viridiplantae</taxon>
        <taxon>Streptophyta</taxon>
        <taxon>Embryophyta</taxon>
        <taxon>Tracheophyta</taxon>
        <taxon>Spermatophyta</taxon>
        <taxon>Magnoliopsida</taxon>
        <taxon>Liliopsida</taxon>
        <taxon>Asparagales</taxon>
        <taxon>Orchidaceae</taxon>
        <taxon>Epidendroideae</taxon>
        <taxon>Malaxideae</taxon>
        <taxon>Dendrobiinae</taxon>
        <taxon>Dendrobium</taxon>
    </lineage>
</organism>
<protein>
    <submittedName>
        <fullName evidence="1">Uncharacterized protein</fullName>
    </submittedName>
</protein>
<dbReference type="Proteomes" id="UP000775213">
    <property type="component" value="Unassembled WGS sequence"/>
</dbReference>
<comment type="caution">
    <text evidence="1">The sequence shown here is derived from an EMBL/GenBank/DDBJ whole genome shotgun (WGS) entry which is preliminary data.</text>
</comment>